<dbReference type="SMART" id="SM00382">
    <property type="entry name" value="AAA"/>
    <property type="match status" value="1"/>
</dbReference>
<comment type="subcellular location">
    <subcellularLocation>
        <location evidence="1">Cell membrane</location>
        <topology evidence="1">Peripheral membrane protein</topology>
        <orientation evidence="1">Cytoplasmic side</orientation>
    </subcellularLocation>
</comment>
<dbReference type="InterPro" id="IPR042101">
    <property type="entry name" value="SRP54_N_sf"/>
</dbReference>
<dbReference type="InterPro" id="IPR003593">
    <property type="entry name" value="AAA+_ATPase"/>
</dbReference>
<dbReference type="InterPro" id="IPR000897">
    <property type="entry name" value="SRP54_GTPase_dom"/>
</dbReference>
<dbReference type="GO" id="GO:0005525">
    <property type="term" value="F:GTP binding"/>
    <property type="evidence" value="ECO:0007669"/>
    <property type="project" value="UniProtKB-KW"/>
</dbReference>
<dbReference type="InterPro" id="IPR004390">
    <property type="entry name" value="SR_rcpt_FtsY"/>
</dbReference>
<evidence type="ECO:0000256" key="3">
    <source>
        <dbReference type="ARBA" id="ARBA00022475"/>
    </source>
</evidence>
<feature type="domain" description="AAA+ ATPase" evidence="10">
    <location>
        <begin position="99"/>
        <end position="291"/>
    </location>
</feature>
<comment type="similarity">
    <text evidence="2">Belongs to the GTP-binding SRP family.</text>
</comment>
<gene>
    <name evidence="13" type="ORF">MHYMCMPASI_00888</name>
</gene>
<dbReference type="Proteomes" id="UP000837675">
    <property type="component" value="Unassembled WGS sequence"/>
</dbReference>
<dbReference type="Gene3D" id="3.40.50.300">
    <property type="entry name" value="P-loop containing nucleotide triphosphate hydrolases"/>
    <property type="match status" value="1"/>
</dbReference>
<evidence type="ECO:0000256" key="6">
    <source>
        <dbReference type="ARBA" id="ARBA00022801"/>
    </source>
</evidence>
<evidence type="ECO:0000256" key="8">
    <source>
        <dbReference type="ARBA" id="ARBA00023136"/>
    </source>
</evidence>
<evidence type="ECO:0000256" key="7">
    <source>
        <dbReference type="ARBA" id="ARBA00023134"/>
    </source>
</evidence>
<sequence>VNWFARLKKGLFKTANTLSSGLKVILDRKKLDQESLEEIQDLLVSADVGFAIVDELSKKISNLKIKNEEGLEREVKSFLNHEITEMLKPYAVDLRIIDKPTTIVLCGVNGNGKTTTAGKLAKRFKDSGKSVMLAACDTFRASAVEQLVAWSERVDCEIVTGQDKQDPSSVAYNAQILAQEQNIDVLIVDTAGRLHNNQNLMFELEKTVRVIQKINSIAPQEIIMVLDGSTGQNALQQLEAFMKVVQITGLIITKLDSSAKGGIVLTLTQKYKIPIYAIGIGEDIEDLNSLDPKLFADAIVH</sequence>
<feature type="domain" description="Signal recognition particle SRP54 helical bundle" evidence="12">
    <location>
        <begin position="7"/>
        <end position="87"/>
    </location>
</feature>
<keyword evidence="8" id="KW-0472">Membrane</keyword>
<evidence type="ECO:0000256" key="2">
    <source>
        <dbReference type="ARBA" id="ARBA00008531"/>
    </source>
</evidence>
<dbReference type="GO" id="GO:0003924">
    <property type="term" value="F:GTPase activity"/>
    <property type="evidence" value="ECO:0007669"/>
    <property type="project" value="TreeGrafter"/>
</dbReference>
<evidence type="ECO:0000313" key="13">
    <source>
        <dbReference type="EMBL" id="CAG7596810.1"/>
    </source>
</evidence>
<evidence type="ECO:0000313" key="14">
    <source>
        <dbReference type="Proteomes" id="UP000837675"/>
    </source>
</evidence>
<dbReference type="NCBIfam" id="TIGR00064">
    <property type="entry name" value="ftsY"/>
    <property type="match status" value="1"/>
</dbReference>
<keyword evidence="6" id="KW-0378">Hydrolase</keyword>
<accession>A0A8S4C1S1</accession>
<dbReference type="PANTHER" id="PTHR43134:SF1">
    <property type="entry name" value="SIGNAL RECOGNITION PARTICLE RECEPTOR SUBUNIT ALPHA"/>
    <property type="match status" value="1"/>
</dbReference>
<dbReference type="SMART" id="SM00963">
    <property type="entry name" value="SRP54_N"/>
    <property type="match status" value="1"/>
</dbReference>
<reference evidence="13" key="1">
    <citation type="submission" date="2021-06" db="EMBL/GenBank/DDBJ databases">
        <authorList>
            <person name="Nardi T."/>
            <person name="Nardi T."/>
        </authorList>
    </citation>
    <scope>NUCLEOTIDE SEQUENCE</scope>
</reference>
<keyword evidence="7" id="KW-0342">GTP-binding</keyword>
<evidence type="ECO:0000259" key="10">
    <source>
        <dbReference type="SMART" id="SM00382"/>
    </source>
</evidence>
<protein>
    <submittedName>
        <fullName evidence="13">Signal recognition particle-docking protein FtsY</fullName>
    </submittedName>
</protein>
<dbReference type="GO" id="GO:0005886">
    <property type="term" value="C:plasma membrane"/>
    <property type="evidence" value="ECO:0007669"/>
    <property type="project" value="UniProtKB-SubCell"/>
</dbReference>
<dbReference type="GO" id="GO:0006614">
    <property type="term" value="P:SRP-dependent cotranslational protein targeting to membrane"/>
    <property type="evidence" value="ECO:0007669"/>
    <property type="project" value="InterPro"/>
</dbReference>
<dbReference type="PANTHER" id="PTHR43134">
    <property type="entry name" value="SIGNAL RECOGNITION PARTICLE RECEPTOR SUBUNIT ALPHA"/>
    <property type="match status" value="1"/>
</dbReference>
<proteinExistence type="inferred from homology"/>
<keyword evidence="4" id="KW-0963">Cytoplasm</keyword>
<dbReference type="SUPFAM" id="SSF47364">
    <property type="entry name" value="Domain of the SRP/SRP receptor G-proteins"/>
    <property type="match status" value="1"/>
</dbReference>
<feature type="non-terminal residue" evidence="13">
    <location>
        <position position="1"/>
    </location>
</feature>
<dbReference type="InterPro" id="IPR013822">
    <property type="entry name" value="Signal_recog_particl_SRP54_hlx"/>
</dbReference>
<dbReference type="EMBL" id="CAJVAF010000317">
    <property type="protein sequence ID" value="CAG7596810.1"/>
    <property type="molecule type" value="Genomic_DNA"/>
</dbReference>
<dbReference type="Gene3D" id="1.20.120.140">
    <property type="entry name" value="Signal recognition particle SRP54, nucleotide-binding domain"/>
    <property type="match status" value="1"/>
</dbReference>
<dbReference type="SMART" id="SM00962">
    <property type="entry name" value="SRP54"/>
    <property type="match status" value="1"/>
</dbReference>
<dbReference type="InterPro" id="IPR027417">
    <property type="entry name" value="P-loop_NTPase"/>
</dbReference>
<organism evidence="13 14">
    <name type="scientific">Hyalomma marginatum</name>
    <dbReference type="NCBI Taxonomy" id="34627"/>
    <lineage>
        <taxon>Eukaryota</taxon>
        <taxon>Metazoa</taxon>
        <taxon>Ecdysozoa</taxon>
        <taxon>Arthropoda</taxon>
        <taxon>Chelicerata</taxon>
        <taxon>Arachnida</taxon>
        <taxon>Acari</taxon>
        <taxon>Parasitiformes</taxon>
        <taxon>Ixodida</taxon>
        <taxon>Ixodoidea</taxon>
        <taxon>Ixodidae</taxon>
        <taxon>Hyalomminae</taxon>
        <taxon>Hyalomma</taxon>
    </lineage>
</organism>
<dbReference type="GO" id="GO:0005047">
    <property type="term" value="F:signal recognition particle binding"/>
    <property type="evidence" value="ECO:0007669"/>
    <property type="project" value="TreeGrafter"/>
</dbReference>
<dbReference type="SUPFAM" id="SSF52540">
    <property type="entry name" value="P-loop containing nucleoside triphosphate hydrolases"/>
    <property type="match status" value="1"/>
</dbReference>
<dbReference type="FunFam" id="3.40.50.300:FF:000053">
    <property type="entry name" value="Signal recognition particle receptor FtsY"/>
    <property type="match status" value="1"/>
</dbReference>
<comment type="caution">
    <text evidence="13">The sequence shown here is derived from an EMBL/GenBank/DDBJ whole genome shotgun (WGS) entry which is preliminary data.</text>
</comment>
<feature type="domain" description="SRP54-type proteins GTP-binding" evidence="11">
    <location>
        <begin position="100"/>
        <end position="301"/>
    </location>
</feature>
<evidence type="ECO:0000256" key="1">
    <source>
        <dbReference type="ARBA" id="ARBA00004413"/>
    </source>
</evidence>
<dbReference type="Pfam" id="PF02881">
    <property type="entry name" value="SRP54_N"/>
    <property type="match status" value="1"/>
</dbReference>
<evidence type="ECO:0000256" key="4">
    <source>
        <dbReference type="ARBA" id="ARBA00022490"/>
    </source>
</evidence>
<name>A0A8S4C1S1_9ACAR</name>
<keyword evidence="14" id="KW-1185">Reference proteome</keyword>
<evidence type="ECO:0000259" key="12">
    <source>
        <dbReference type="SMART" id="SM00963"/>
    </source>
</evidence>
<evidence type="ECO:0000259" key="11">
    <source>
        <dbReference type="SMART" id="SM00962"/>
    </source>
</evidence>
<keyword evidence="3" id="KW-1003">Cell membrane</keyword>
<evidence type="ECO:0000256" key="5">
    <source>
        <dbReference type="ARBA" id="ARBA00022741"/>
    </source>
</evidence>
<dbReference type="Pfam" id="PF00448">
    <property type="entry name" value="SRP54"/>
    <property type="match status" value="1"/>
</dbReference>
<dbReference type="InterPro" id="IPR036225">
    <property type="entry name" value="SRP/SRP_N"/>
</dbReference>
<keyword evidence="5" id="KW-0547">Nucleotide-binding</keyword>
<dbReference type="GO" id="GO:0005737">
    <property type="term" value="C:cytoplasm"/>
    <property type="evidence" value="ECO:0007669"/>
    <property type="project" value="UniProtKB-ARBA"/>
</dbReference>
<dbReference type="AlphaFoldDB" id="A0A8S4C1S1"/>
<keyword evidence="9" id="KW-0675">Receptor</keyword>
<evidence type="ECO:0000256" key="9">
    <source>
        <dbReference type="ARBA" id="ARBA00023170"/>
    </source>
</evidence>